<name>A0ABM8CMW2_9BURK</name>
<organism evidence="2 3">
    <name type="scientific">Polynucleobacter yangtzensis</name>
    <dbReference type="NCBI Taxonomy" id="1743159"/>
    <lineage>
        <taxon>Bacteria</taxon>
        <taxon>Pseudomonadati</taxon>
        <taxon>Pseudomonadota</taxon>
        <taxon>Betaproteobacteria</taxon>
        <taxon>Burkholderiales</taxon>
        <taxon>Burkholderiaceae</taxon>
        <taxon>Polynucleobacter</taxon>
    </lineage>
</organism>
<keyword evidence="3" id="KW-1185">Reference proteome</keyword>
<accession>A0ABM8CMW2</accession>
<evidence type="ECO:0000259" key="1">
    <source>
        <dbReference type="Pfam" id="PF13362"/>
    </source>
</evidence>
<dbReference type="CDD" id="cd01029">
    <property type="entry name" value="TOPRIM_primases"/>
    <property type="match status" value="1"/>
</dbReference>
<protein>
    <recommendedName>
        <fullName evidence="1">Toprim domain-containing protein</fullName>
    </recommendedName>
</protein>
<dbReference type="Proteomes" id="UP001211204">
    <property type="component" value="Chromosome"/>
</dbReference>
<dbReference type="Pfam" id="PF13362">
    <property type="entry name" value="Toprim_3"/>
    <property type="match status" value="1"/>
</dbReference>
<reference evidence="2 3" key="1">
    <citation type="submission" date="2022-11" db="EMBL/GenBank/DDBJ databases">
        <title>Complete Genome Sequences of three Polynucleobacter sp. Subcluster PnecC Strains KF022, KF023, and KF032 Isolated from a Shallow Eutrophic Lake in Japan.</title>
        <authorList>
            <person name="Ogata Y."/>
            <person name="Watanabe K."/>
            <person name="Takemine S."/>
            <person name="Shindo C."/>
            <person name="Kurokawa R."/>
            <person name="Suda W."/>
        </authorList>
    </citation>
    <scope>NUCLEOTIDE SEQUENCE [LARGE SCALE GENOMIC DNA]</scope>
    <source>
        <strain evidence="2 3">KF032</strain>
    </source>
</reference>
<dbReference type="InterPro" id="IPR034154">
    <property type="entry name" value="TOPRIM_DnaG/twinkle"/>
</dbReference>
<dbReference type="EMBL" id="AP026974">
    <property type="protein sequence ID" value="BDT79226.1"/>
    <property type="molecule type" value="Genomic_DNA"/>
</dbReference>
<feature type="domain" description="Toprim" evidence="1">
    <location>
        <begin position="182"/>
        <end position="279"/>
    </location>
</feature>
<sequence length="284" mass="31462">MIEFKNFIREHFPEYRIPDDIKPGKFFRFGRNYSGWGLLFEDCSGGVVGDWRNGDRFIWQSAQSKKTPYEREQFAMQIAKAKAMEEAKRELTYMANAKKCEEIFDAAPDAPADHPYLVKKKVKSHGLKISKEGTLMVPIYSVAGDMQSIQFINAAGGKRFFPGCKVAGGCFFLGLITSDSPIIICEGYATAASLYEDGNPFVVVAFNAGNLGKVALDLKLELPKMDIIIAGDDDWQTEGNPGRAAALEAAKAVSGRVIFPKFGPDRDPSWTDFNDYINSRKGPA</sequence>
<dbReference type="Gene3D" id="3.40.1360.10">
    <property type="match status" value="1"/>
</dbReference>
<evidence type="ECO:0000313" key="2">
    <source>
        <dbReference type="EMBL" id="BDT79226.1"/>
    </source>
</evidence>
<evidence type="ECO:0000313" key="3">
    <source>
        <dbReference type="Proteomes" id="UP001211204"/>
    </source>
</evidence>
<dbReference type="InterPro" id="IPR006171">
    <property type="entry name" value="TOPRIM_dom"/>
</dbReference>
<dbReference type="RefSeq" id="WP_281744477.1">
    <property type="nucleotide sequence ID" value="NZ_AP026974.1"/>
</dbReference>
<proteinExistence type="predicted"/>
<gene>
    <name evidence="2" type="ORF">PKF032_11140</name>
</gene>